<sequence>MGAFCSGEEKELIEVEVKYSRAGSSVKRKSILRNNRHKHQWLHPSTQGASSGGGGGGGGGVMREPTLYDAEGIYLSDNDAVMAMPCDAGRHSSTDHTMESSVFKQMVIQEGMGLMVVPVGGSGRRVQFRSPSGSEKVAGGGGYHKRQRSHLRDMFGGPPPDDDDA</sequence>
<evidence type="ECO:0000313" key="2">
    <source>
        <dbReference type="EMBL" id="CAE0661497.1"/>
    </source>
</evidence>
<feature type="compositionally biased region" description="Gly residues" evidence="1">
    <location>
        <begin position="50"/>
        <end position="61"/>
    </location>
</feature>
<dbReference type="AlphaFoldDB" id="A0A7S4DPD2"/>
<name>A0A7S4DPD2_9EUKA</name>
<organism evidence="2">
    <name type="scientific">Lotharella globosa</name>
    <dbReference type="NCBI Taxonomy" id="91324"/>
    <lineage>
        <taxon>Eukaryota</taxon>
        <taxon>Sar</taxon>
        <taxon>Rhizaria</taxon>
        <taxon>Cercozoa</taxon>
        <taxon>Chlorarachniophyceae</taxon>
        <taxon>Lotharella</taxon>
    </lineage>
</organism>
<feature type="region of interest" description="Disordered" evidence="1">
    <location>
        <begin position="125"/>
        <end position="165"/>
    </location>
</feature>
<gene>
    <name evidence="2" type="ORF">LGLO00237_LOCUS13091</name>
</gene>
<reference evidence="2" key="1">
    <citation type="submission" date="2021-01" db="EMBL/GenBank/DDBJ databases">
        <authorList>
            <person name="Corre E."/>
            <person name="Pelletier E."/>
            <person name="Niang G."/>
            <person name="Scheremetjew M."/>
            <person name="Finn R."/>
            <person name="Kale V."/>
            <person name="Holt S."/>
            <person name="Cochrane G."/>
            <person name="Meng A."/>
            <person name="Brown T."/>
            <person name="Cohen L."/>
        </authorList>
    </citation>
    <scope>NUCLEOTIDE SEQUENCE</scope>
    <source>
        <strain evidence="2">CCCM811</strain>
    </source>
</reference>
<dbReference type="EMBL" id="HBIV01018041">
    <property type="protein sequence ID" value="CAE0661497.1"/>
    <property type="molecule type" value="Transcribed_RNA"/>
</dbReference>
<proteinExistence type="predicted"/>
<accession>A0A7S4DPD2</accession>
<feature type="region of interest" description="Disordered" evidence="1">
    <location>
        <begin position="39"/>
        <end position="63"/>
    </location>
</feature>
<evidence type="ECO:0000256" key="1">
    <source>
        <dbReference type="SAM" id="MobiDB-lite"/>
    </source>
</evidence>
<protein>
    <submittedName>
        <fullName evidence="2">Uncharacterized protein</fullName>
    </submittedName>
</protein>